<feature type="transmembrane region" description="Helical" evidence="1">
    <location>
        <begin position="20"/>
        <end position="41"/>
    </location>
</feature>
<comment type="caution">
    <text evidence="2">The sequence shown here is derived from an EMBL/GenBank/DDBJ whole genome shotgun (WGS) entry which is preliminary data.</text>
</comment>
<dbReference type="RefSeq" id="WP_110806523.1">
    <property type="nucleotide sequence ID" value="NZ_QJTK01000013.1"/>
</dbReference>
<evidence type="ECO:0000313" key="2">
    <source>
        <dbReference type="EMBL" id="PYF08149.1"/>
    </source>
</evidence>
<name>A0A318U839_9RHOB</name>
<sequence>MMMHPPIQADSVEETASFIFLYALTIGMPWGKYWIIGSALLRAVANSVSVMAPCLAAKNSGGKMQVTCRQRNYRAGAVSDKVSSFHFSHMVEKCISCNELAIMATSFSQAGRTAIGIIA</sequence>
<proteinExistence type="predicted"/>
<gene>
    <name evidence="2" type="ORF">C8J30_1136</name>
</gene>
<keyword evidence="3" id="KW-1185">Reference proteome</keyword>
<dbReference type="OrthoDB" id="57886at2"/>
<keyword evidence="1" id="KW-0812">Transmembrane</keyword>
<organism evidence="2 3">
    <name type="scientific">Rhodobacter viridis</name>
    <dbReference type="NCBI Taxonomy" id="1054202"/>
    <lineage>
        <taxon>Bacteria</taxon>
        <taxon>Pseudomonadati</taxon>
        <taxon>Pseudomonadota</taxon>
        <taxon>Alphaproteobacteria</taxon>
        <taxon>Rhodobacterales</taxon>
        <taxon>Rhodobacter group</taxon>
        <taxon>Rhodobacter</taxon>
    </lineage>
</organism>
<dbReference type="Proteomes" id="UP000247727">
    <property type="component" value="Unassembled WGS sequence"/>
</dbReference>
<keyword evidence="1" id="KW-1133">Transmembrane helix</keyword>
<evidence type="ECO:0000256" key="1">
    <source>
        <dbReference type="SAM" id="Phobius"/>
    </source>
</evidence>
<reference evidence="2 3" key="1">
    <citation type="submission" date="2018-06" db="EMBL/GenBank/DDBJ databases">
        <title>Genomic Encyclopedia of Type Strains, Phase III (KMG-III): the genomes of soil and plant-associated and newly described type strains.</title>
        <authorList>
            <person name="Whitman W."/>
        </authorList>
    </citation>
    <scope>NUCLEOTIDE SEQUENCE [LARGE SCALE GENOMIC DNA]</scope>
    <source>
        <strain evidence="2 3">JA737</strain>
    </source>
</reference>
<accession>A0A318U839</accession>
<dbReference type="EMBL" id="QJTK01000013">
    <property type="protein sequence ID" value="PYF08149.1"/>
    <property type="molecule type" value="Genomic_DNA"/>
</dbReference>
<dbReference type="AlphaFoldDB" id="A0A318U839"/>
<protein>
    <submittedName>
        <fullName evidence="2">Uncharacterized protein</fullName>
    </submittedName>
</protein>
<evidence type="ECO:0000313" key="3">
    <source>
        <dbReference type="Proteomes" id="UP000247727"/>
    </source>
</evidence>
<keyword evidence="1" id="KW-0472">Membrane</keyword>